<comment type="caution">
    <text evidence="1">The sequence shown here is derived from an EMBL/GenBank/DDBJ whole genome shotgun (WGS) entry which is preliminary data.</text>
</comment>
<keyword evidence="2" id="KW-1185">Reference proteome</keyword>
<evidence type="ECO:0000313" key="2">
    <source>
        <dbReference type="Proteomes" id="UP001231649"/>
    </source>
</evidence>
<organism evidence="1 2">
    <name type="scientific">Mythimna loreyi</name>
    <dbReference type="NCBI Taxonomy" id="667449"/>
    <lineage>
        <taxon>Eukaryota</taxon>
        <taxon>Metazoa</taxon>
        <taxon>Ecdysozoa</taxon>
        <taxon>Arthropoda</taxon>
        <taxon>Hexapoda</taxon>
        <taxon>Insecta</taxon>
        <taxon>Pterygota</taxon>
        <taxon>Neoptera</taxon>
        <taxon>Endopterygota</taxon>
        <taxon>Lepidoptera</taxon>
        <taxon>Glossata</taxon>
        <taxon>Ditrysia</taxon>
        <taxon>Noctuoidea</taxon>
        <taxon>Noctuidae</taxon>
        <taxon>Noctuinae</taxon>
        <taxon>Hadenini</taxon>
        <taxon>Mythimna</taxon>
    </lineage>
</organism>
<sequence>MQNKKRKVAQSEGREMIASVYHFLKAEYDFTVSYQEPNSDVSNLRNITRRTAQATGVSERTVQRVMREEKDMPRTPYARFKSPLKGRRKRDKKSNVDGYTAEVIRSTIQKFYIEHNQTPTLRKLKQIFQDKIGFNGGKYTLRSLLMKLGYHWRKTDNNRKVMVERYDVQAGRLKYLKQIALYRSQGRPIVYTHESYVKTTHVRSAGTEHGFIDNGSLVYEANSATGIYYSKINFDNYVKWLDEQLLPNVPARSVIVLDAYHKIRAEKPPTSASNRFDMQRWLTAKQIPFDSDMRKVELYDIIKKQKRNFVTYKIDDYIKSKGFEVLRLPPHHPELNAMERIWGILKRYVAARTDKQKTVNTEELILESIENISSETWSNSFQSVLNTEAEYMTYYDTEFEFTLDLQDDSADDTVTEHSTSDYN</sequence>
<reference evidence="1" key="1">
    <citation type="submission" date="2023-03" db="EMBL/GenBank/DDBJ databases">
        <title>Chromosome-level genomes of two armyworms, Mythimna separata and Mythimna loreyi, provide insights into the biosynthesis and reception of sex pheromones.</title>
        <authorList>
            <person name="Zhao H."/>
        </authorList>
    </citation>
    <scope>NUCLEOTIDE SEQUENCE</scope>
    <source>
        <strain evidence="1">BeijingLab</strain>
    </source>
</reference>
<dbReference type="EMBL" id="CM056793">
    <property type="protein sequence ID" value="KAJ8715231.1"/>
    <property type="molecule type" value="Genomic_DNA"/>
</dbReference>
<name>A0ACC2QEV4_9NEOP</name>
<accession>A0ACC2QEV4</accession>
<dbReference type="Proteomes" id="UP001231649">
    <property type="component" value="Chromosome 17"/>
</dbReference>
<protein>
    <submittedName>
        <fullName evidence="1">Uncharacterized protein</fullName>
    </submittedName>
</protein>
<proteinExistence type="predicted"/>
<evidence type="ECO:0000313" key="1">
    <source>
        <dbReference type="EMBL" id="KAJ8715231.1"/>
    </source>
</evidence>
<gene>
    <name evidence="1" type="ORF">PYW08_005212</name>
</gene>